<keyword evidence="8" id="KW-1185">Reference proteome</keyword>
<gene>
    <name evidence="7" type="ORF">Rai3103_03485</name>
</gene>
<dbReference type="NCBIfam" id="NF037982">
    <property type="entry name" value="Nramp_1"/>
    <property type="match status" value="1"/>
</dbReference>
<feature type="transmembrane region" description="Helical" evidence="6">
    <location>
        <begin position="224"/>
        <end position="244"/>
    </location>
</feature>
<dbReference type="KEGG" id="rain:Rai3103_03485"/>
<name>A0A5Q2FK78_9ACTN</name>
<feature type="transmembrane region" description="Helical" evidence="6">
    <location>
        <begin position="144"/>
        <end position="163"/>
    </location>
</feature>
<keyword evidence="3 6" id="KW-0812">Transmembrane</keyword>
<proteinExistence type="predicted"/>
<comment type="subcellular location">
    <subcellularLocation>
        <location evidence="1">Membrane</location>
        <topology evidence="1">Multi-pass membrane protein</topology>
    </subcellularLocation>
</comment>
<keyword evidence="2" id="KW-0813">Transport</keyword>
<evidence type="ECO:0000256" key="1">
    <source>
        <dbReference type="ARBA" id="ARBA00004141"/>
    </source>
</evidence>
<dbReference type="Pfam" id="PF01566">
    <property type="entry name" value="Nramp"/>
    <property type="match status" value="1"/>
</dbReference>
<dbReference type="PANTHER" id="PTHR11706">
    <property type="entry name" value="SOLUTE CARRIER PROTEIN FAMILY 11 MEMBER"/>
    <property type="match status" value="1"/>
</dbReference>
<keyword evidence="4 6" id="KW-1133">Transmembrane helix</keyword>
<dbReference type="AlphaFoldDB" id="A0A5Q2FK78"/>
<feature type="transmembrane region" description="Helical" evidence="6">
    <location>
        <begin position="384"/>
        <end position="404"/>
    </location>
</feature>
<evidence type="ECO:0000256" key="2">
    <source>
        <dbReference type="ARBA" id="ARBA00022448"/>
    </source>
</evidence>
<evidence type="ECO:0000313" key="8">
    <source>
        <dbReference type="Proteomes" id="UP000386847"/>
    </source>
</evidence>
<dbReference type="GO" id="GO:0005886">
    <property type="term" value="C:plasma membrane"/>
    <property type="evidence" value="ECO:0007669"/>
    <property type="project" value="TreeGrafter"/>
</dbReference>
<evidence type="ECO:0000313" key="7">
    <source>
        <dbReference type="EMBL" id="QGF25065.1"/>
    </source>
</evidence>
<evidence type="ECO:0000256" key="5">
    <source>
        <dbReference type="ARBA" id="ARBA00023136"/>
    </source>
</evidence>
<keyword evidence="5 6" id="KW-0472">Membrane</keyword>
<feature type="transmembrane region" description="Helical" evidence="6">
    <location>
        <begin position="317"/>
        <end position="335"/>
    </location>
</feature>
<dbReference type="GO" id="GO:0015086">
    <property type="term" value="F:cadmium ion transmembrane transporter activity"/>
    <property type="evidence" value="ECO:0007669"/>
    <property type="project" value="TreeGrafter"/>
</dbReference>
<protein>
    <submittedName>
        <fullName evidence="7">Divalent metal cation transporter</fullName>
    </submittedName>
</protein>
<reference evidence="7 8" key="1">
    <citation type="submission" date="2019-10" db="EMBL/GenBank/DDBJ databases">
        <title>Genomic analysis of Raineyella sp. CBA3103.</title>
        <authorList>
            <person name="Roh S.W."/>
        </authorList>
    </citation>
    <scope>NUCLEOTIDE SEQUENCE [LARGE SCALE GENOMIC DNA]</scope>
    <source>
        <strain evidence="7 8">CBA3103</strain>
    </source>
</reference>
<accession>A0A5Q2FK78</accession>
<feature type="transmembrane region" description="Helical" evidence="6">
    <location>
        <begin position="183"/>
        <end position="203"/>
    </location>
</feature>
<dbReference type="PANTHER" id="PTHR11706:SF33">
    <property type="entry name" value="NATURAL RESISTANCE-ASSOCIATED MACROPHAGE PROTEIN 2"/>
    <property type="match status" value="1"/>
</dbReference>
<evidence type="ECO:0000256" key="6">
    <source>
        <dbReference type="SAM" id="Phobius"/>
    </source>
</evidence>
<dbReference type="GO" id="GO:0005384">
    <property type="term" value="F:manganese ion transmembrane transporter activity"/>
    <property type="evidence" value="ECO:0007669"/>
    <property type="project" value="TreeGrafter"/>
</dbReference>
<dbReference type="InterPro" id="IPR001046">
    <property type="entry name" value="NRAMP_fam"/>
</dbReference>
<organism evidence="7 8">
    <name type="scientific">Raineyella fluvialis</name>
    <dbReference type="NCBI Taxonomy" id="2662261"/>
    <lineage>
        <taxon>Bacteria</taxon>
        <taxon>Bacillati</taxon>
        <taxon>Actinomycetota</taxon>
        <taxon>Actinomycetes</taxon>
        <taxon>Propionibacteriales</taxon>
        <taxon>Propionibacteriaceae</taxon>
        <taxon>Raineyella</taxon>
    </lineage>
</organism>
<evidence type="ECO:0000256" key="3">
    <source>
        <dbReference type="ARBA" id="ARBA00022692"/>
    </source>
</evidence>
<feature type="transmembrane region" description="Helical" evidence="6">
    <location>
        <begin position="273"/>
        <end position="296"/>
    </location>
</feature>
<evidence type="ECO:0000256" key="4">
    <source>
        <dbReference type="ARBA" id="ARBA00022989"/>
    </source>
</evidence>
<sequence length="407" mass="41623">MAMSATALGAVVGPGLIAGLSDDDPAGITTYSSLGASYGYELLWVLVVSTIALILFQDLGARIGVVTGQGLAGLIRQRYGARAGVLSIAALVVANIGTTTAEFAGIAAGTEIFGVSRYISVPIAAIAVSMLVLRGGFRGVERVLIVLSAVFLAYVGAGFLSGPDWGAAVQGMVVPRMPLTRDAVLIITATFGTTLAPWGLAFIQSYAVDKKLGTKELGLLRIDVVTGAILTGVIGFFVVVATAATMHAHGIEITDAASAAVALQPLAGPLAEMLFAVGLLGAALLAASILPLSTAYSVCDVAGRPAALDDSPREAPLFYGTFAAVTVVGVVLVLLPGVSLVPILVLTQVLNAVLLLPLLAYMAGIARDSRLMGTYVAGRAVTSVYYIVIALVVVCIAAMLWLTFFGQ</sequence>
<feature type="transmembrane region" description="Helical" evidence="6">
    <location>
        <begin position="79"/>
        <end position="98"/>
    </location>
</feature>
<feature type="transmembrane region" description="Helical" evidence="6">
    <location>
        <begin position="42"/>
        <end position="59"/>
    </location>
</feature>
<dbReference type="GO" id="GO:0034755">
    <property type="term" value="P:iron ion transmembrane transport"/>
    <property type="evidence" value="ECO:0007669"/>
    <property type="project" value="TreeGrafter"/>
</dbReference>
<dbReference type="EMBL" id="CP045725">
    <property type="protein sequence ID" value="QGF25065.1"/>
    <property type="molecule type" value="Genomic_DNA"/>
</dbReference>
<dbReference type="Proteomes" id="UP000386847">
    <property type="component" value="Chromosome"/>
</dbReference>
<feature type="transmembrane region" description="Helical" evidence="6">
    <location>
        <begin position="118"/>
        <end position="137"/>
    </location>
</feature>
<feature type="transmembrane region" description="Helical" evidence="6">
    <location>
        <begin position="341"/>
        <end position="363"/>
    </location>
</feature>